<dbReference type="Pfam" id="PF00512">
    <property type="entry name" value="HisKA"/>
    <property type="match status" value="1"/>
</dbReference>
<dbReference type="InterPro" id="IPR000014">
    <property type="entry name" value="PAS"/>
</dbReference>
<keyword evidence="6" id="KW-0418">Kinase</keyword>
<dbReference type="PATRIC" id="fig|186479.3.peg.3682"/>
<keyword evidence="9" id="KW-0472">Membrane</keyword>
<feature type="domain" description="Histidine kinase" evidence="10">
    <location>
        <begin position="535"/>
        <end position="753"/>
    </location>
</feature>
<dbReference type="InterPro" id="IPR013656">
    <property type="entry name" value="PAS_4"/>
</dbReference>
<keyword evidence="5" id="KW-0808">Transferase</keyword>
<dbReference type="GO" id="GO:0009927">
    <property type="term" value="F:histidine phosphotransfer kinase activity"/>
    <property type="evidence" value="ECO:0007669"/>
    <property type="project" value="TreeGrafter"/>
</dbReference>
<dbReference type="SUPFAM" id="SSF55781">
    <property type="entry name" value="GAF domain-like"/>
    <property type="match status" value="1"/>
</dbReference>
<dbReference type="GO" id="GO:0000155">
    <property type="term" value="F:phosphorelay sensor kinase activity"/>
    <property type="evidence" value="ECO:0007669"/>
    <property type="project" value="InterPro"/>
</dbReference>
<evidence type="ECO:0000256" key="4">
    <source>
        <dbReference type="ARBA" id="ARBA00022553"/>
    </source>
</evidence>
<dbReference type="CDD" id="cd00082">
    <property type="entry name" value="HisKA"/>
    <property type="match status" value="1"/>
</dbReference>
<keyword evidence="12" id="KW-1185">Reference proteome</keyword>
<comment type="caution">
    <text evidence="11">The sequence shown here is derived from an EMBL/GenBank/DDBJ whole genome shotgun (WGS) entry which is preliminary data.</text>
</comment>
<feature type="transmembrane region" description="Helical" evidence="9">
    <location>
        <begin position="96"/>
        <end position="120"/>
    </location>
</feature>
<accession>A0A0P9D780</accession>
<dbReference type="Gene3D" id="1.10.287.130">
    <property type="match status" value="1"/>
</dbReference>
<keyword evidence="4" id="KW-0597">Phosphoprotein</keyword>
<dbReference type="Pfam" id="PF02518">
    <property type="entry name" value="HATPase_c"/>
    <property type="match status" value="1"/>
</dbReference>
<dbReference type="InterPro" id="IPR036097">
    <property type="entry name" value="HisK_dim/P_sf"/>
</dbReference>
<dbReference type="EC" id="2.7.13.3" evidence="3"/>
<dbReference type="PANTHER" id="PTHR43047:SF63">
    <property type="entry name" value="HISTIDINE KINASE"/>
    <property type="match status" value="1"/>
</dbReference>
<dbReference type="InterPro" id="IPR003018">
    <property type="entry name" value="GAF"/>
</dbReference>
<evidence type="ECO:0000256" key="7">
    <source>
        <dbReference type="ARBA" id="ARBA00023012"/>
    </source>
</evidence>
<dbReference type="InterPro" id="IPR003661">
    <property type="entry name" value="HisK_dim/P_dom"/>
</dbReference>
<dbReference type="Pfam" id="PF16927">
    <property type="entry name" value="HisKA_7TM"/>
    <property type="match status" value="1"/>
</dbReference>
<dbReference type="Gene3D" id="3.30.450.40">
    <property type="match status" value="1"/>
</dbReference>
<evidence type="ECO:0000256" key="5">
    <source>
        <dbReference type="ARBA" id="ARBA00022679"/>
    </source>
</evidence>
<comment type="catalytic activity">
    <reaction evidence="1">
        <text>ATP + protein L-histidine = ADP + protein N-phospho-L-histidine.</text>
        <dbReference type="EC" id="2.7.13.3"/>
    </reaction>
</comment>
<comment type="similarity">
    <text evidence="2">In the N-terminal section; belongs to the phytochrome family.</text>
</comment>
<evidence type="ECO:0000256" key="8">
    <source>
        <dbReference type="ARBA" id="ARBA00074306"/>
    </source>
</evidence>
<evidence type="ECO:0000313" key="12">
    <source>
        <dbReference type="Proteomes" id="UP000050509"/>
    </source>
</evidence>
<dbReference type="InterPro" id="IPR036890">
    <property type="entry name" value="HATPase_C_sf"/>
</dbReference>
<dbReference type="SUPFAM" id="SSF55785">
    <property type="entry name" value="PYP-like sensor domain (PAS domain)"/>
    <property type="match status" value="1"/>
</dbReference>
<dbReference type="SUPFAM" id="SSF55874">
    <property type="entry name" value="ATPase domain of HSP90 chaperone/DNA topoisomerase II/histidine kinase"/>
    <property type="match status" value="1"/>
</dbReference>
<evidence type="ECO:0000256" key="6">
    <source>
        <dbReference type="ARBA" id="ARBA00022777"/>
    </source>
</evidence>
<evidence type="ECO:0000313" key="11">
    <source>
        <dbReference type="EMBL" id="KPV53694.1"/>
    </source>
</evidence>
<evidence type="ECO:0000259" key="10">
    <source>
        <dbReference type="PROSITE" id="PS50109"/>
    </source>
</evidence>
<sequence>MSALPSISLYAIATLSSLALALYGWQRRTLEARPFSWLMAAVAFWSLCHTLSVASATPEQALLWAQIQYAGIVAVGPCWLLFALAYSKRWQYVTRLVVALLLVPPLLAYAVVLTNGWHFLWWSEVRPDLSRPFVAIAVQRAPLFWLHTLYSYTCVVAGMAFFIYTMTQSRLLYRSQAQMVVLGAMFPIIGNIAHLMGVQVRAVDDPTPLLFTASGALMFYATRHFHLLSLTPSAQQGIADDLPDGLIVLDHRRVIATLNPAAMRLLQAPADVWLGRSFHELADFSPLAAAIEPIWPEPGAPLATSVRYSAGANLSVAEVRLRPIGAGRGQDGTLLLLRDVTDRTTMEQQLERRLSELTLISQIASVANAATHTEVLMRTITGEIASTMQWDRVMIGLLQGDRTTLHLVADSTPAGAPPVFTDTYITERDFGTIFESIHSGVPRQLSISDATLHGSSTAAALQRLGLQTMMLIPLTHRRQALGVLAVGYIDEQAIDRQDLRLYEMIGQLVSDAITRARLYEAANEASALKSVFLATVSHELRTPLTSIIGYADMLDQGVFGPLPERTLEPVEHVRRNGQMLLQLINDILDFSKMEAGHLNVDLYPVDVTSVIHSVASTLQPQLRARNLTLELDLAPGLPLARANSGRLEQIVTNLLANAVKFTEQGFIRVHTEARDDQVSIRIQDTGIGIAAEQLGRIFQPFHQIDNQLTRRFGGTGLGLAITRRLTELMQGEISVESALGQGATFTCTFPVATLDVLQAREANF</sequence>
<reference evidence="11 12" key="1">
    <citation type="submission" date="2015-09" db="EMBL/GenBank/DDBJ databases">
        <title>Draft genome sequence of Kouleothrix aurantiaca JCM 19913.</title>
        <authorList>
            <person name="Hemp J."/>
        </authorList>
    </citation>
    <scope>NUCLEOTIDE SEQUENCE [LARGE SCALE GENOMIC DNA]</scope>
    <source>
        <strain evidence="11 12">COM-B</strain>
    </source>
</reference>
<gene>
    <name evidence="11" type="ORF">SE17_08130</name>
</gene>
<dbReference type="Pfam" id="PF08448">
    <property type="entry name" value="PAS_4"/>
    <property type="match status" value="1"/>
</dbReference>
<dbReference type="SMART" id="SM00065">
    <property type="entry name" value="GAF"/>
    <property type="match status" value="1"/>
</dbReference>
<dbReference type="GO" id="GO:0005886">
    <property type="term" value="C:plasma membrane"/>
    <property type="evidence" value="ECO:0007669"/>
    <property type="project" value="TreeGrafter"/>
</dbReference>
<feature type="transmembrane region" description="Helical" evidence="9">
    <location>
        <begin position="6"/>
        <end position="25"/>
    </location>
</feature>
<feature type="transmembrane region" description="Helical" evidence="9">
    <location>
        <begin position="149"/>
        <end position="167"/>
    </location>
</feature>
<feature type="transmembrane region" description="Helical" evidence="9">
    <location>
        <begin position="63"/>
        <end position="84"/>
    </location>
</feature>
<dbReference type="SMART" id="SM00091">
    <property type="entry name" value="PAS"/>
    <property type="match status" value="1"/>
</dbReference>
<dbReference type="InterPro" id="IPR004358">
    <property type="entry name" value="Sig_transdc_His_kin-like_C"/>
</dbReference>
<feature type="transmembrane region" description="Helical" evidence="9">
    <location>
        <begin position="37"/>
        <end position="57"/>
    </location>
</feature>
<dbReference type="Proteomes" id="UP000050509">
    <property type="component" value="Unassembled WGS sequence"/>
</dbReference>
<proteinExistence type="inferred from homology"/>
<keyword evidence="7" id="KW-0902">Two-component regulatory system</keyword>
<dbReference type="Gene3D" id="3.30.565.10">
    <property type="entry name" value="Histidine kinase-like ATPase, C-terminal domain"/>
    <property type="match status" value="1"/>
</dbReference>
<dbReference type="CDD" id="cd16922">
    <property type="entry name" value="HATPase_EvgS-ArcB-TorS-like"/>
    <property type="match status" value="1"/>
</dbReference>
<dbReference type="EMBL" id="LJCR01000200">
    <property type="protein sequence ID" value="KPV53694.1"/>
    <property type="molecule type" value="Genomic_DNA"/>
</dbReference>
<dbReference type="PANTHER" id="PTHR43047">
    <property type="entry name" value="TWO-COMPONENT HISTIDINE PROTEIN KINASE"/>
    <property type="match status" value="1"/>
</dbReference>
<feature type="transmembrane region" description="Helical" evidence="9">
    <location>
        <begin position="179"/>
        <end position="198"/>
    </location>
</feature>
<dbReference type="InterPro" id="IPR035965">
    <property type="entry name" value="PAS-like_dom_sf"/>
</dbReference>
<dbReference type="PROSITE" id="PS50109">
    <property type="entry name" value="HIS_KIN"/>
    <property type="match status" value="1"/>
</dbReference>
<organism evidence="11 12">
    <name type="scientific">Kouleothrix aurantiaca</name>
    <dbReference type="NCBI Taxonomy" id="186479"/>
    <lineage>
        <taxon>Bacteria</taxon>
        <taxon>Bacillati</taxon>
        <taxon>Chloroflexota</taxon>
        <taxon>Chloroflexia</taxon>
        <taxon>Chloroflexales</taxon>
        <taxon>Roseiflexineae</taxon>
        <taxon>Roseiflexaceae</taxon>
        <taxon>Kouleothrix</taxon>
    </lineage>
</organism>
<dbReference type="CDD" id="cd00130">
    <property type="entry name" value="PAS"/>
    <property type="match status" value="1"/>
</dbReference>
<dbReference type="FunFam" id="3.30.565.10:FF:000010">
    <property type="entry name" value="Sensor histidine kinase RcsC"/>
    <property type="match status" value="1"/>
</dbReference>
<dbReference type="InterPro" id="IPR029016">
    <property type="entry name" value="GAF-like_dom_sf"/>
</dbReference>
<dbReference type="InterPro" id="IPR031621">
    <property type="entry name" value="HisKA_7TM"/>
</dbReference>
<dbReference type="SUPFAM" id="SSF47384">
    <property type="entry name" value="Homodimeric domain of signal transducing histidine kinase"/>
    <property type="match status" value="1"/>
</dbReference>
<dbReference type="Gene3D" id="3.30.450.20">
    <property type="entry name" value="PAS domain"/>
    <property type="match status" value="1"/>
</dbReference>
<protein>
    <recommendedName>
        <fullName evidence="8">Circadian input-output histidine kinase CikA</fullName>
        <ecNumber evidence="3">2.7.13.3</ecNumber>
    </recommendedName>
</protein>
<keyword evidence="9" id="KW-1133">Transmembrane helix</keyword>
<evidence type="ECO:0000256" key="1">
    <source>
        <dbReference type="ARBA" id="ARBA00000085"/>
    </source>
</evidence>
<evidence type="ECO:0000256" key="9">
    <source>
        <dbReference type="SAM" id="Phobius"/>
    </source>
</evidence>
<dbReference type="SMART" id="SM00387">
    <property type="entry name" value="HATPase_c"/>
    <property type="match status" value="1"/>
</dbReference>
<dbReference type="Pfam" id="PF13492">
    <property type="entry name" value="GAF_3"/>
    <property type="match status" value="1"/>
</dbReference>
<name>A0A0P9D780_9CHLR</name>
<dbReference type="PRINTS" id="PR00344">
    <property type="entry name" value="BCTRLSENSOR"/>
</dbReference>
<keyword evidence="9" id="KW-0812">Transmembrane</keyword>
<dbReference type="InterPro" id="IPR003594">
    <property type="entry name" value="HATPase_dom"/>
</dbReference>
<dbReference type="AlphaFoldDB" id="A0A0P9D780"/>
<dbReference type="InterPro" id="IPR005467">
    <property type="entry name" value="His_kinase_dom"/>
</dbReference>
<dbReference type="SMART" id="SM00388">
    <property type="entry name" value="HisKA"/>
    <property type="match status" value="1"/>
</dbReference>
<evidence type="ECO:0000256" key="2">
    <source>
        <dbReference type="ARBA" id="ARBA00006402"/>
    </source>
</evidence>
<evidence type="ECO:0000256" key="3">
    <source>
        <dbReference type="ARBA" id="ARBA00012438"/>
    </source>
</evidence>